<dbReference type="GO" id="GO:0008999">
    <property type="term" value="F:protein-N-terminal-alanine acetyltransferase activity"/>
    <property type="evidence" value="ECO:0007669"/>
    <property type="project" value="TreeGrafter"/>
</dbReference>
<dbReference type="InterPro" id="IPR000182">
    <property type="entry name" value="GNAT_dom"/>
</dbReference>
<evidence type="ECO:0000259" key="1">
    <source>
        <dbReference type="PROSITE" id="PS51186"/>
    </source>
</evidence>
<accession>A0A9W8K6W1</accession>
<evidence type="ECO:0000313" key="2">
    <source>
        <dbReference type="EMBL" id="KAJ3513937.1"/>
    </source>
</evidence>
<dbReference type="AlphaFoldDB" id="A0A9W8K6W1"/>
<dbReference type="GO" id="GO:1990189">
    <property type="term" value="F:protein N-terminal-serine acetyltransferase activity"/>
    <property type="evidence" value="ECO:0007669"/>
    <property type="project" value="TreeGrafter"/>
</dbReference>
<dbReference type="PANTHER" id="PTHR43441:SF5">
    <property type="entry name" value="FAMILY ACETYLTRANSFERASE, PUTATIVE-RELATED"/>
    <property type="match status" value="1"/>
</dbReference>
<evidence type="ECO:0000313" key="3">
    <source>
        <dbReference type="Proteomes" id="UP001148786"/>
    </source>
</evidence>
<dbReference type="Gene3D" id="3.40.630.30">
    <property type="match status" value="1"/>
</dbReference>
<organism evidence="2 3">
    <name type="scientific">Agrocybe chaxingu</name>
    <dbReference type="NCBI Taxonomy" id="84603"/>
    <lineage>
        <taxon>Eukaryota</taxon>
        <taxon>Fungi</taxon>
        <taxon>Dikarya</taxon>
        <taxon>Basidiomycota</taxon>
        <taxon>Agaricomycotina</taxon>
        <taxon>Agaricomycetes</taxon>
        <taxon>Agaricomycetidae</taxon>
        <taxon>Agaricales</taxon>
        <taxon>Agaricineae</taxon>
        <taxon>Strophariaceae</taxon>
        <taxon>Agrocybe</taxon>
    </lineage>
</organism>
<name>A0A9W8K6W1_9AGAR</name>
<dbReference type="Proteomes" id="UP001148786">
    <property type="component" value="Unassembled WGS sequence"/>
</dbReference>
<dbReference type="EMBL" id="JANKHO010000171">
    <property type="protein sequence ID" value="KAJ3513937.1"/>
    <property type="molecule type" value="Genomic_DNA"/>
</dbReference>
<dbReference type="SUPFAM" id="SSF55729">
    <property type="entry name" value="Acyl-CoA N-acyltransferases (Nat)"/>
    <property type="match status" value="1"/>
</dbReference>
<comment type="caution">
    <text evidence="2">The sequence shown here is derived from an EMBL/GenBank/DDBJ whole genome shotgun (WGS) entry which is preliminary data.</text>
</comment>
<dbReference type="InterPro" id="IPR016181">
    <property type="entry name" value="Acyl_CoA_acyltransferase"/>
</dbReference>
<gene>
    <name evidence="2" type="ORF">NLJ89_g2665</name>
</gene>
<keyword evidence="3" id="KW-1185">Reference proteome</keyword>
<dbReference type="Pfam" id="PF13302">
    <property type="entry name" value="Acetyltransf_3"/>
    <property type="match status" value="1"/>
</dbReference>
<reference evidence="2" key="1">
    <citation type="submission" date="2022-07" db="EMBL/GenBank/DDBJ databases">
        <title>Genome Sequence of Agrocybe chaxingu.</title>
        <authorList>
            <person name="Buettner E."/>
        </authorList>
    </citation>
    <scope>NUCLEOTIDE SEQUENCE</scope>
    <source>
        <strain evidence="2">MP-N11</strain>
    </source>
</reference>
<feature type="domain" description="N-acetyltransferase" evidence="1">
    <location>
        <begin position="11"/>
        <end position="183"/>
    </location>
</feature>
<dbReference type="PANTHER" id="PTHR43441">
    <property type="entry name" value="RIBOSOMAL-PROTEIN-SERINE ACETYLTRANSFERASE"/>
    <property type="match status" value="1"/>
</dbReference>
<sequence>MSQTLLYPEVFTFLPFGPFAGIEDFMTNFIQAYFEKDPGFILFTIFDKTRPAPAEEHPGAIAGIIGLVNSSAQNLHTEIGGVIILPPFQRTHVASSAVGLLLHYCLDLPNSSSPPVDGPVTIEGGAPLGLRRVCWQANARNKASIGLAERMGFKMEAILRWDRVLSPGKQGNACALREGDPREGCPGRDTALLSLCWDDWEQERTKVDVIIRRVK</sequence>
<protein>
    <recommendedName>
        <fullName evidence="1">N-acetyltransferase domain-containing protein</fullName>
    </recommendedName>
</protein>
<dbReference type="PROSITE" id="PS51186">
    <property type="entry name" value="GNAT"/>
    <property type="match status" value="1"/>
</dbReference>
<dbReference type="InterPro" id="IPR051908">
    <property type="entry name" value="Ribosomal_N-acetyltransferase"/>
</dbReference>
<proteinExistence type="predicted"/>
<dbReference type="OrthoDB" id="41238at2759"/>